<evidence type="ECO:0000313" key="2">
    <source>
        <dbReference type="EMBL" id="GIQ62696.1"/>
    </source>
</evidence>
<feature type="transmembrane region" description="Helical" evidence="1">
    <location>
        <begin position="53"/>
        <end position="70"/>
    </location>
</feature>
<name>A0ABQ4N3G7_9BACL</name>
<dbReference type="InterPro" id="IPR008875">
    <property type="entry name" value="TraX"/>
</dbReference>
<feature type="transmembrane region" description="Helical" evidence="1">
    <location>
        <begin position="76"/>
        <end position="93"/>
    </location>
</feature>
<evidence type="ECO:0008006" key="4">
    <source>
        <dbReference type="Google" id="ProtNLM"/>
    </source>
</evidence>
<organism evidence="2 3">
    <name type="scientific">Paenibacillus cisolokensis</name>
    <dbReference type="NCBI Taxonomy" id="1658519"/>
    <lineage>
        <taxon>Bacteria</taxon>
        <taxon>Bacillati</taxon>
        <taxon>Bacillota</taxon>
        <taxon>Bacilli</taxon>
        <taxon>Bacillales</taxon>
        <taxon>Paenibacillaceae</taxon>
        <taxon>Paenibacillus</taxon>
    </lineage>
</organism>
<proteinExistence type="predicted"/>
<comment type="caution">
    <text evidence="2">The sequence shown here is derived from an EMBL/GenBank/DDBJ whole genome shotgun (WGS) entry which is preliminary data.</text>
</comment>
<feature type="transmembrane region" description="Helical" evidence="1">
    <location>
        <begin position="105"/>
        <end position="133"/>
    </location>
</feature>
<dbReference type="Proteomes" id="UP000680304">
    <property type="component" value="Unassembled WGS sequence"/>
</dbReference>
<evidence type="ECO:0000313" key="3">
    <source>
        <dbReference type="Proteomes" id="UP000680304"/>
    </source>
</evidence>
<feature type="transmembrane region" description="Helical" evidence="1">
    <location>
        <begin position="24"/>
        <end position="41"/>
    </location>
</feature>
<keyword evidence="1" id="KW-0472">Membrane</keyword>
<evidence type="ECO:0000256" key="1">
    <source>
        <dbReference type="SAM" id="Phobius"/>
    </source>
</evidence>
<keyword evidence="3" id="KW-1185">Reference proteome</keyword>
<feature type="transmembrane region" description="Helical" evidence="1">
    <location>
        <begin position="153"/>
        <end position="173"/>
    </location>
</feature>
<dbReference type="RefSeq" id="WP_213528036.1">
    <property type="nucleotide sequence ID" value="NZ_BOVJ01000040.1"/>
</dbReference>
<sequence>MQFLAMLTMLVDHVGLIFYPDQPLFRIIGRLALPFYAYAIVLGYSRTRNAGRYALRLAVIAALSQFPYMLALNDGGINTVGTLLVCLGVLIAFDRFGLPAASAIAAVSAALLELLPFSYGFYALGLVLLYRYALHYAIGWHFALNIVYAFYKLWLLQMFSLLATFLIVYAPDWLKRLDRLAVPRLVWRSFYPAHLLVLGAVRLVLH</sequence>
<keyword evidence="1" id="KW-1133">Transmembrane helix</keyword>
<reference evidence="2 3" key="1">
    <citation type="submission" date="2021-04" db="EMBL/GenBank/DDBJ databases">
        <title>Draft genome sequence of Paenibacillus cisolokensis, LC2-13A.</title>
        <authorList>
            <person name="Uke A."/>
            <person name="Chhe C."/>
            <person name="Baramee S."/>
            <person name="Kosugi A."/>
        </authorList>
    </citation>
    <scope>NUCLEOTIDE SEQUENCE [LARGE SCALE GENOMIC DNA]</scope>
    <source>
        <strain evidence="2 3">LC2-13A</strain>
    </source>
</reference>
<protein>
    <recommendedName>
        <fullName evidence="4">Conjugal transfer protein TraX</fullName>
    </recommendedName>
</protein>
<keyword evidence="1" id="KW-0812">Transmembrane</keyword>
<accession>A0ABQ4N3G7</accession>
<dbReference type="EMBL" id="BOVJ01000040">
    <property type="protein sequence ID" value="GIQ62696.1"/>
    <property type="molecule type" value="Genomic_DNA"/>
</dbReference>
<gene>
    <name evidence="2" type="ORF">PACILC2_12640</name>
</gene>
<dbReference type="Pfam" id="PF05857">
    <property type="entry name" value="TraX"/>
    <property type="match status" value="1"/>
</dbReference>